<evidence type="ECO:0000313" key="2">
    <source>
        <dbReference type="EMBL" id="OBZ72557.1"/>
    </source>
</evidence>
<evidence type="ECO:0000256" key="1">
    <source>
        <dbReference type="SAM" id="MobiDB-lite"/>
    </source>
</evidence>
<reference evidence="2 3" key="1">
    <citation type="submission" date="2016-03" db="EMBL/GenBank/DDBJ databases">
        <title>Whole genome sequencing of Grifola frondosa 9006-11.</title>
        <authorList>
            <person name="Min B."/>
            <person name="Park H."/>
            <person name="Kim J.-G."/>
            <person name="Cho H."/>
            <person name="Oh Y.-L."/>
            <person name="Kong W.-S."/>
            <person name="Choi I.-G."/>
        </authorList>
    </citation>
    <scope>NUCLEOTIDE SEQUENCE [LARGE SCALE GENOMIC DNA]</scope>
    <source>
        <strain evidence="2 3">9006-11</strain>
    </source>
</reference>
<evidence type="ECO:0000313" key="3">
    <source>
        <dbReference type="Proteomes" id="UP000092993"/>
    </source>
</evidence>
<accession>A0A1C7M7L3</accession>
<feature type="compositionally biased region" description="Polar residues" evidence="1">
    <location>
        <begin position="196"/>
        <end position="215"/>
    </location>
</feature>
<organism evidence="2 3">
    <name type="scientific">Grifola frondosa</name>
    <name type="common">Maitake</name>
    <name type="synonym">Polyporus frondosus</name>
    <dbReference type="NCBI Taxonomy" id="5627"/>
    <lineage>
        <taxon>Eukaryota</taxon>
        <taxon>Fungi</taxon>
        <taxon>Dikarya</taxon>
        <taxon>Basidiomycota</taxon>
        <taxon>Agaricomycotina</taxon>
        <taxon>Agaricomycetes</taxon>
        <taxon>Polyporales</taxon>
        <taxon>Grifolaceae</taxon>
        <taxon>Grifola</taxon>
    </lineage>
</organism>
<sequence length="251" mass="26980">MESPTHFNCDPRDFHVNAHIFAALATLRMRPLLHMPHGPYAEWFLDLPTAEEQLKANKMESDVMNTAVDMLKRSSAMREVAASITADGQIPPHLTAPFDTYIAFVTAVAFTRVMQTSPDVADVFTFPVHSLPGIRAAQRPFTPRPGRRTPPGSPGRSSPVGELEEEGHSTTSRSGTPGPSSSLIANMAPGTPRAVQPTTPSAVGNHSGGSSAFSSTPPPRHSPPHPRRSCANWSSIPAVRRESPTGNRGPR</sequence>
<feature type="compositionally biased region" description="Low complexity" evidence="1">
    <location>
        <begin position="169"/>
        <end position="182"/>
    </location>
</feature>
<comment type="caution">
    <text evidence="2">The sequence shown here is derived from an EMBL/GenBank/DDBJ whole genome shotgun (WGS) entry which is preliminary data.</text>
</comment>
<dbReference type="Proteomes" id="UP000092993">
    <property type="component" value="Unassembled WGS sequence"/>
</dbReference>
<proteinExistence type="predicted"/>
<protein>
    <submittedName>
        <fullName evidence="2">Uncharacterized protein</fullName>
    </submittedName>
</protein>
<dbReference type="AlphaFoldDB" id="A0A1C7M7L3"/>
<gene>
    <name evidence="2" type="ORF">A0H81_08071</name>
</gene>
<name>A0A1C7M7L3_GRIFR</name>
<feature type="region of interest" description="Disordered" evidence="1">
    <location>
        <begin position="135"/>
        <end position="251"/>
    </location>
</feature>
<keyword evidence="3" id="KW-1185">Reference proteome</keyword>
<dbReference type="EMBL" id="LUGG01000009">
    <property type="protein sequence ID" value="OBZ72557.1"/>
    <property type="molecule type" value="Genomic_DNA"/>
</dbReference>